<name>A0A2P2Q0P8_RHIMU</name>
<reference evidence="1" key="1">
    <citation type="submission" date="2018-02" db="EMBL/GenBank/DDBJ databases">
        <title>Rhizophora mucronata_Transcriptome.</title>
        <authorList>
            <person name="Meera S.P."/>
            <person name="Sreeshan A."/>
            <person name="Augustine A."/>
        </authorList>
    </citation>
    <scope>NUCLEOTIDE SEQUENCE</scope>
    <source>
        <tissue evidence="1">Leaf</tissue>
    </source>
</reference>
<dbReference type="EMBL" id="GGEC01080039">
    <property type="protein sequence ID" value="MBX60523.1"/>
    <property type="molecule type" value="Transcribed_RNA"/>
</dbReference>
<proteinExistence type="predicted"/>
<dbReference type="AlphaFoldDB" id="A0A2P2Q0P8"/>
<accession>A0A2P2Q0P8</accession>
<protein>
    <submittedName>
        <fullName evidence="1">Uncharacterized protein</fullName>
    </submittedName>
</protein>
<evidence type="ECO:0000313" key="1">
    <source>
        <dbReference type="EMBL" id="MBX60523.1"/>
    </source>
</evidence>
<sequence length="41" mass="4881">MKQDHTRKKSSKTCHNERLDKKLKQRCNVKPKLIGLVQKSF</sequence>
<organism evidence="1">
    <name type="scientific">Rhizophora mucronata</name>
    <name type="common">Asiatic mangrove</name>
    <dbReference type="NCBI Taxonomy" id="61149"/>
    <lineage>
        <taxon>Eukaryota</taxon>
        <taxon>Viridiplantae</taxon>
        <taxon>Streptophyta</taxon>
        <taxon>Embryophyta</taxon>
        <taxon>Tracheophyta</taxon>
        <taxon>Spermatophyta</taxon>
        <taxon>Magnoliopsida</taxon>
        <taxon>eudicotyledons</taxon>
        <taxon>Gunneridae</taxon>
        <taxon>Pentapetalae</taxon>
        <taxon>rosids</taxon>
        <taxon>fabids</taxon>
        <taxon>Malpighiales</taxon>
        <taxon>Rhizophoraceae</taxon>
        <taxon>Rhizophora</taxon>
    </lineage>
</organism>